<dbReference type="PATRIC" id="fig|1423760.3.peg.1031"/>
<name>A0A0R1U8Y6_9LACO</name>
<gene>
    <name evidence="1" type="ORF">FC43_GL000998</name>
</gene>
<comment type="caution">
    <text evidence="1">The sequence shown here is derived from an EMBL/GenBank/DDBJ whole genome shotgun (WGS) entry which is preliminary data.</text>
</comment>
<dbReference type="RefSeq" id="WP_019206694.1">
    <property type="nucleotide sequence ID" value="NZ_AZFK01000088.1"/>
</dbReference>
<dbReference type="AlphaFoldDB" id="A0A0R1U8Y6"/>
<accession>A0A0R1U8Y6</accession>
<evidence type="ECO:0000313" key="2">
    <source>
        <dbReference type="Proteomes" id="UP000050816"/>
    </source>
</evidence>
<dbReference type="GeneID" id="82934419"/>
<organism evidence="1 2">
    <name type="scientific">Limosilactobacillus ingluviei DSM 15946</name>
    <dbReference type="NCBI Taxonomy" id="1423760"/>
    <lineage>
        <taxon>Bacteria</taxon>
        <taxon>Bacillati</taxon>
        <taxon>Bacillota</taxon>
        <taxon>Bacilli</taxon>
        <taxon>Lactobacillales</taxon>
        <taxon>Lactobacillaceae</taxon>
        <taxon>Limosilactobacillus</taxon>
    </lineage>
</organism>
<evidence type="ECO:0000313" key="1">
    <source>
        <dbReference type="EMBL" id="KRL87683.1"/>
    </source>
</evidence>
<sequence>MQATLITQLCQLQQAGYRFTRVQAHYALEELLPAAMDAHLDQLADTPAFVDRGQLKSGRRQFLLITYHRQVLKTLWLHGPQSERQLARWCTEQLAQLPTRRDA</sequence>
<dbReference type="EMBL" id="AZFK01000088">
    <property type="protein sequence ID" value="KRL87683.1"/>
    <property type="molecule type" value="Genomic_DNA"/>
</dbReference>
<proteinExistence type="predicted"/>
<dbReference type="Proteomes" id="UP000050816">
    <property type="component" value="Unassembled WGS sequence"/>
</dbReference>
<protein>
    <submittedName>
        <fullName evidence="1">Uncharacterized protein</fullName>
    </submittedName>
</protein>
<reference evidence="1 2" key="1">
    <citation type="journal article" date="2015" name="Genome Announc.">
        <title>Expanding the biotechnology potential of lactobacilli through comparative genomics of 213 strains and associated genera.</title>
        <authorList>
            <person name="Sun Z."/>
            <person name="Harris H.M."/>
            <person name="McCann A."/>
            <person name="Guo C."/>
            <person name="Argimon S."/>
            <person name="Zhang W."/>
            <person name="Yang X."/>
            <person name="Jeffery I.B."/>
            <person name="Cooney J.C."/>
            <person name="Kagawa T.F."/>
            <person name="Liu W."/>
            <person name="Song Y."/>
            <person name="Salvetti E."/>
            <person name="Wrobel A."/>
            <person name="Rasinkangas P."/>
            <person name="Parkhill J."/>
            <person name="Rea M.C."/>
            <person name="O'Sullivan O."/>
            <person name="Ritari J."/>
            <person name="Douillard F.P."/>
            <person name="Paul Ross R."/>
            <person name="Yang R."/>
            <person name="Briner A.E."/>
            <person name="Felis G.E."/>
            <person name="de Vos W.M."/>
            <person name="Barrangou R."/>
            <person name="Klaenhammer T.R."/>
            <person name="Caufield P.W."/>
            <person name="Cui Y."/>
            <person name="Zhang H."/>
            <person name="O'Toole P.W."/>
        </authorList>
    </citation>
    <scope>NUCLEOTIDE SEQUENCE [LARGE SCALE GENOMIC DNA]</scope>
    <source>
        <strain evidence="1 2">DSM 15946</strain>
    </source>
</reference>